<evidence type="ECO:0000313" key="1">
    <source>
        <dbReference type="EMBL" id="NLP64355.1"/>
    </source>
</evidence>
<sequence length="69" mass="7619">MTIIAEAVATLHACKARALYLQEQRRTLAREIGDALERLNEVKSADETDFHELACLLANAESAADEISF</sequence>
<name>A0A8T6ZI67_9BURK</name>
<comment type="caution">
    <text evidence="1">The sequence shown here is derived from an EMBL/GenBank/DDBJ whole genome shotgun (WGS) entry which is preliminary data.</text>
</comment>
<reference evidence="1" key="1">
    <citation type="journal article" date="2015" name="Genome Announc.">
        <title>Draft Genome Sequence of the Polyhydroxyalkanoate-Producing Bacterium Burkholderia sacchari LMG 19450 Isolated from Brazilian Sugarcane Plantation Soil.</title>
        <authorList>
            <person name="Alexandrino P.M."/>
            <person name="Mendonca T.T."/>
            <person name="Guaman Bautista L.P."/>
            <person name="Cherix J."/>
            <person name="Lozano-Sakalauskas G.C."/>
            <person name="Fujita A."/>
            <person name="Ramos Filho E."/>
            <person name="Long P."/>
            <person name="Padilla G."/>
            <person name="Taciro M.K."/>
            <person name="Gomez J.G."/>
            <person name="Silva L.F."/>
        </authorList>
    </citation>
    <scope>NUCLEOTIDE SEQUENCE</scope>
    <source>
        <strain evidence="1">LMG 19450</strain>
    </source>
</reference>
<dbReference type="Proteomes" id="UP000030460">
    <property type="component" value="Unassembled WGS sequence"/>
</dbReference>
<proteinExistence type="predicted"/>
<accession>A0A8T6ZI67</accession>
<dbReference type="AlphaFoldDB" id="A0A8T6ZI67"/>
<organism evidence="1 2">
    <name type="scientific">Paraburkholderia sacchari</name>
    <dbReference type="NCBI Taxonomy" id="159450"/>
    <lineage>
        <taxon>Bacteria</taxon>
        <taxon>Pseudomonadati</taxon>
        <taxon>Pseudomonadota</taxon>
        <taxon>Betaproteobacteria</taxon>
        <taxon>Burkholderiales</taxon>
        <taxon>Burkholderiaceae</taxon>
        <taxon>Paraburkholderia</taxon>
    </lineage>
</organism>
<keyword evidence="2" id="KW-1185">Reference proteome</keyword>
<reference evidence="1" key="2">
    <citation type="submission" date="2020-04" db="EMBL/GenBank/DDBJ databases">
        <authorList>
            <person name="Alexandrino P."/>
            <person name="Mendonca T."/>
            <person name="Guaman L."/>
            <person name="Cherix J."/>
            <person name="Lozano-Sakalauskas G."/>
            <person name="Fujita A."/>
            <person name="Filho E.R."/>
            <person name="Long P."/>
            <person name="Padilla G."/>
            <person name="Taciro M.K."/>
            <person name="Gomez J.G."/>
            <person name="Silva L.F."/>
            <person name="Torres M."/>
        </authorList>
    </citation>
    <scope>NUCLEOTIDE SEQUENCE</scope>
    <source>
        <strain evidence="1">LMG 19450</strain>
    </source>
</reference>
<protein>
    <submittedName>
        <fullName evidence="1">Uncharacterized protein</fullName>
    </submittedName>
</protein>
<dbReference type="RefSeq" id="WP_035531039.1">
    <property type="nucleotide sequence ID" value="NZ_CADFGF010000007.1"/>
</dbReference>
<dbReference type="EMBL" id="JTDB02000008">
    <property type="protein sequence ID" value="NLP64355.1"/>
    <property type="molecule type" value="Genomic_DNA"/>
</dbReference>
<gene>
    <name evidence="1" type="ORF">NH14_025000</name>
</gene>
<evidence type="ECO:0000313" key="2">
    <source>
        <dbReference type="Proteomes" id="UP000030460"/>
    </source>
</evidence>